<dbReference type="AlphaFoldDB" id="A0A0B7B3M8"/>
<accession>A0A0B7B3M8</accession>
<dbReference type="EMBL" id="HACG01040036">
    <property type="protein sequence ID" value="CEK86901.1"/>
    <property type="molecule type" value="Transcribed_RNA"/>
</dbReference>
<organism evidence="1">
    <name type="scientific">Arion vulgaris</name>
    <dbReference type="NCBI Taxonomy" id="1028688"/>
    <lineage>
        <taxon>Eukaryota</taxon>
        <taxon>Metazoa</taxon>
        <taxon>Spiralia</taxon>
        <taxon>Lophotrochozoa</taxon>
        <taxon>Mollusca</taxon>
        <taxon>Gastropoda</taxon>
        <taxon>Heterobranchia</taxon>
        <taxon>Euthyneura</taxon>
        <taxon>Panpulmonata</taxon>
        <taxon>Eupulmonata</taxon>
        <taxon>Stylommatophora</taxon>
        <taxon>Helicina</taxon>
        <taxon>Arionoidea</taxon>
        <taxon>Arionidae</taxon>
        <taxon>Arion</taxon>
    </lineage>
</organism>
<name>A0A0B7B3M8_9EUPU</name>
<sequence>MTLQIHQLDVQTQRKMSNYQAISKIHTNKYKRVPSNTTCEQKELNACYELRCELPIR</sequence>
<proteinExistence type="predicted"/>
<evidence type="ECO:0000313" key="1">
    <source>
        <dbReference type="EMBL" id="CEK86901.1"/>
    </source>
</evidence>
<gene>
    <name evidence="1" type="primary">ORF156217</name>
</gene>
<protein>
    <submittedName>
        <fullName evidence="1">Uncharacterized protein</fullName>
    </submittedName>
</protein>
<reference evidence="1" key="1">
    <citation type="submission" date="2014-12" db="EMBL/GenBank/DDBJ databases">
        <title>Insight into the proteome of Arion vulgaris.</title>
        <authorList>
            <person name="Aradska J."/>
            <person name="Bulat T."/>
            <person name="Smidak R."/>
            <person name="Sarate P."/>
            <person name="Gangsoo J."/>
            <person name="Sialana F."/>
            <person name="Bilban M."/>
            <person name="Lubec G."/>
        </authorList>
    </citation>
    <scope>NUCLEOTIDE SEQUENCE</scope>
    <source>
        <tissue evidence="1">Skin</tissue>
    </source>
</reference>